<evidence type="ECO:0000313" key="1">
    <source>
        <dbReference type="EMBL" id="EGC17533.1"/>
    </source>
</evidence>
<organism evidence="1 2">
    <name type="scientific">Kingella denitrificans ATCC 33394</name>
    <dbReference type="NCBI Taxonomy" id="888741"/>
    <lineage>
        <taxon>Bacteria</taxon>
        <taxon>Pseudomonadati</taxon>
        <taxon>Pseudomonadota</taxon>
        <taxon>Betaproteobacteria</taxon>
        <taxon>Neisseriales</taxon>
        <taxon>Neisseriaceae</taxon>
        <taxon>Kingella</taxon>
    </lineage>
</organism>
<dbReference type="EMBL" id="AEWV01000015">
    <property type="protein sequence ID" value="EGC17533.1"/>
    <property type="molecule type" value="Genomic_DNA"/>
</dbReference>
<keyword evidence="2" id="KW-1185">Reference proteome</keyword>
<dbReference type="HOGENOM" id="CLU_3008249_0_0_4"/>
<protein>
    <submittedName>
        <fullName evidence="1">Uncharacterized protein</fullName>
    </submittedName>
</protein>
<comment type="caution">
    <text evidence="1">The sequence shown here is derived from an EMBL/GenBank/DDBJ whole genome shotgun (WGS) entry which is preliminary data.</text>
</comment>
<reference evidence="1 2" key="1">
    <citation type="submission" date="2011-01" db="EMBL/GenBank/DDBJ databases">
        <authorList>
            <person name="Muzny D."/>
            <person name="Qin X."/>
            <person name="Deng J."/>
            <person name="Jiang H."/>
            <person name="Liu Y."/>
            <person name="Qu J."/>
            <person name="Song X.-Z."/>
            <person name="Zhang L."/>
            <person name="Thornton R."/>
            <person name="Coyle M."/>
            <person name="Francisco L."/>
            <person name="Jackson L."/>
            <person name="Javaid M."/>
            <person name="Korchina V."/>
            <person name="Kovar C."/>
            <person name="Mata R."/>
            <person name="Mathew T."/>
            <person name="Ngo R."/>
            <person name="Nguyen L."/>
            <person name="Nguyen N."/>
            <person name="Okwuonu G."/>
            <person name="Ongeri F."/>
            <person name="Pham C."/>
            <person name="Simmons D."/>
            <person name="Wilczek-Boney K."/>
            <person name="Hale W."/>
            <person name="Jakkamsetti A."/>
            <person name="Pham P."/>
            <person name="Ruth R."/>
            <person name="San Lucas F."/>
            <person name="Warren J."/>
            <person name="Zhang J."/>
            <person name="Zhao Z."/>
            <person name="Zhou C."/>
            <person name="Zhu D."/>
            <person name="Lee S."/>
            <person name="Bess C."/>
            <person name="Blankenburg K."/>
            <person name="Forbes L."/>
            <person name="Fu Q."/>
            <person name="Gubbala S."/>
            <person name="Hirani K."/>
            <person name="Jayaseelan J.C."/>
            <person name="Lara F."/>
            <person name="Munidasa M."/>
            <person name="Palculict T."/>
            <person name="Patil S."/>
            <person name="Pu L.-L."/>
            <person name="Saada N."/>
            <person name="Tang L."/>
            <person name="Weissenberger G."/>
            <person name="Zhu Y."/>
            <person name="Hemphill L."/>
            <person name="Shang Y."/>
            <person name="Youmans B."/>
            <person name="Ayvaz T."/>
            <person name="Ross M."/>
            <person name="Santibanez J."/>
            <person name="Aqrawi P."/>
            <person name="Gross S."/>
            <person name="Joshi V."/>
            <person name="Fowler G."/>
            <person name="Nazareth L."/>
            <person name="Reid J."/>
            <person name="Worley K."/>
            <person name="Petrosino J."/>
            <person name="Highlander S."/>
            <person name="Gibbs R."/>
        </authorList>
    </citation>
    <scope>NUCLEOTIDE SEQUENCE [LARGE SCALE GENOMIC DNA]</scope>
    <source>
        <strain evidence="1 2">ATCC 33394</strain>
    </source>
</reference>
<accession>F0EYC5</accession>
<name>F0EYC5_9NEIS</name>
<evidence type="ECO:0000313" key="2">
    <source>
        <dbReference type="Proteomes" id="UP000004088"/>
    </source>
</evidence>
<dbReference type="AlphaFoldDB" id="F0EYC5"/>
<sequence length="56" mass="6313">MCGNAVLPVSGCLKHKNARFGRYRARFRAFGADFRHGKSGRGCLPLSVRFFAFKHL</sequence>
<gene>
    <name evidence="1" type="ORF">HMPREF9098_0859</name>
</gene>
<proteinExistence type="predicted"/>
<dbReference type="Proteomes" id="UP000004088">
    <property type="component" value="Unassembled WGS sequence"/>
</dbReference>